<dbReference type="SUPFAM" id="SSF53474">
    <property type="entry name" value="alpha/beta-Hydrolases"/>
    <property type="match status" value="1"/>
</dbReference>
<dbReference type="GO" id="GO:0097176">
    <property type="term" value="P:epoxide metabolic process"/>
    <property type="evidence" value="ECO:0007669"/>
    <property type="project" value="TreeGrafter"/>
</dbReference>
<keyword evidence="8" id="KW-1185">Reference proteome</keyword>
<dbReference type="PANTHER" id="PTHR21661:SF35">
    <property type="entry name" value="EPOXIDE HYDROLASE"/>
    <property type="match status" value="1"/>
</dbReference>
<evidence type="ECO:0000256" key="4">
    <source>
        <dbReference type="PIRSR" id="PIRSR001112-1"/>
    </source>
</evidence>
<gene>
    <name evidence="7" type="ORF">GJR95_36335</name>
</gene>
<dbReference type="InterPro" id="IPR000639">
    <property type="entry name" value="Epox_hydrolase-like"/>
</dbReference>
<evidence type="ECO:0000259" key="6">
    <source>
        <dbReference type="Pfam" id="PF06441"/>
    </source>
</evidence>
<feature type="domain" description="Epoxide hydrolase N-terminal" evidence="6">
    <location>
        <begin position="42"/>
        <end position="146"/>
    </location>
</feature>
<dbReference type="Gene3D" id="3.40.50.1820">
    <property type="entry name" value="alpha/beta hydrolase"/>
    <property type="match status" value="1"/>
</dbReference>
<dbReference type="Proteomes" id="UP000464577">
    <property type="component" value="Chromosome"/>
</dbReference>
<dbReference type="EMBL" id="CP045997">
    <property type="protein sequence ID" value="QHW00155.1"/>
    <property type="molecule type" value="Genomic_DNA"/>
</dbReference>
<comment type="similarity">
    <text evidence="1">Belongs to the peptidase S33 family.</text>
</comment>
<dbReference type="PANTHER" id="PTHR21661">
    <property type="entry name" value="EPOXIDE HYDROLASE 1-RELATED"/>
    <property type="match status" value="1"/>
</dbReference>
<keyword evidence="2" id="KW-0058">Aromatic hydrocarbons catabolism</keyword>
<dbReference type="RefSeq" id="WP_162390545.1">
    <property type="nucleotide sequence ID" value="NZ_CP045997.1"/>
</dbReference>
<dbReference type="PRINTS" id="PR00412">
    <property type="entry name" value="EPOXHYDRLASE"/>
</dbReference>
<accession>A0A6P1W5I4</accession>
<dbReference type="KEGG" id="senf:GJR95_36335"/>
<dbReference type="InterPro" id="IPR010497">
    <property type="entry name" value="Epoxide_hydro_N"/>
</dbReference>
<evidence type="ECO:0000256" key="5">
    <source>
        <dbReference type="SAM" id="SignalP"/>
    </source>
</evidence>
<proteinExistence type="inferred from homology"/>
<feature type="active site" description="Proton acceptor" evidence="4">
    <location>
        <position position="404"/>
    </location>
</feature>
<dbReference type="PIRSF" id="PIRSF001112">
    <property type="entry name" value="Epoxide_hydrolase"/>
    <property type="match status" value="1"/>
</dbReference>
<evidence type="ECO:0000256" key="3">
    <source>
        <dbReference type="ARBA" id="ARBA00022801"/>
    </source>
</evidence>
<feature type="active site" description="Nucleophile" evidence="4">
    <location>
        <position position="216"/>
    </location>
</feature>
<dbReference type="AlphaFoldDB" id="A0A6P1W5I4"/>
<name>A0A6P1W5I4_9BACT</name>
<dbReference type="Pfam" id="PF06441">
    <property type="entry name" value="EHN"/>
    <property type="match status" value="1"/>
</dbReference>
<keyword evidence="3 7" id="KW-0378">Hydrolase</keyword>
<keyword evidence="5" id="KW-0732">Signal</keyword>
<dbReference type="GO" id="GO:0004301">
    <property type="term" value="F:epoxide hydrolase activity"/>
    <property type="evidence" value="ECO:0007669"/>
    <property type="project" value="TreeGrafter"/>
</dbReference>
<protein>
    <submittedName>
        <fullName evidence="7">Alpha/beta fold hydrolase</fullName>
    </submittedName>
</protein>
<evidence type="ECO:0000313" key="7">
    <source>
        <dbReference type="EMBL" id="QHW00155.1"/>
    </source>
</evidence>
<dbReference type="InterPro" id="IPR016292">
    <property type="entry name" value="Epoxide_hydrolase"/>
</dbReference>
<evidence type="ECO:0000256" key="1">
    <source>
        <dbReference type="ARBA" id="ARBA00010088"/>
    </source>
</evidence>
<feature type="signal peptide" evidence="5">
    <location>
        <begin position="1"/>
        <end position="19"/>
    </location>
</feature>
<dbReference type="InterPro" id="IPR029058">
    <property type="entry name" value="AB_hydrolase_fold"/>
</dbReference>
<sequence>MIKVLFAPLLAAAGGFGLAVQDTPGNAQIRQSVKDPVVSDAVRPFHINVPEVELGELRRRVLATRWPERETVTDQSQGVKLDKIQALVHYWGTGYNWRKAEKKLNALPQFVTTIDGLDIQFVHVRSKHPNALPLIMTHGWPGSIFELIKVIGPLTDPTAYGGRAEDAFDLVLPSMPGYGFSEKPKGTGWDADRIAKAWAVLMKRLGYKHYVSQGGDWGSVVADKMAHQKPAGLLGIHVNMPATVPADVAKALNDGDPAPAGLSDKEKAAFKSLNYLYTKGSGYAAMMVTRPQTLGYGLTDSPAGLAAFFYDKFNEWTYSGGDADKAFTKDEMLDDITLYWLTNTAVSSAQLYWENNANNFNAVDISIPAAITVFPGEIYQAPRSWAERSYHKLIYFNEVDKGGHFAAWEQPELFSAELRAAFKSLRGVTN</sequence>
<reference evidence="7 8" key="1">
    <citation type="submission" date="2019-11" db="EMBL/GenBank/DDBJ databases">
        <title>Spirosoma endbachense sp. nov., isolated from a natural salt meadow.</title>
        <authorList>
            <person name="Rojas J."/>
            <person name="Ambika Manirajan B."/>
            <person name="Ratering S."/>
            <person name="Suarez C."/>
            <person name="Geissler-Plaum R."/>
            <person name="Schnell S."/>
        </authorList>
    </citation>
    <scope>NUCLEOTIDE SEQUENCE [LARGE SCALE GENOMIC DNA]</scope>
    <source>
        <strain evidence="7 8">I-24</strain>
    </source>
</reference>
<feature type="chain" id="PRO_5026853710" evidence="5">
    <location>
        <begin position="20"/>
        <end position="430"/>
    </location>
</feature>
<evidence type="ECO:0000256" key="2">
    <source>
        <dbReference type="ARBA" id="ARBA00022797"/>
    </source>
</evidence>
<evidence type="ECO:0000313" key="8">
    <source>
        <dbReference type="Proteomes" id="UP000464577"/>
    </source>
</evidence>
<feature type="active site" description="Proton donor" evidence="4">
    <location>
        <position position="352"/>
    </location>
</feature>
<organism evidence="7 8">
    <name type="scientific">Spirosoma endbachense</name>
    <dbReference type="NCBI Taxonomy" id="2666025"/>
    <lineage>
        <taxon>Bacteria</taxon>
        <taxon>Pseudomonadati</taxon>
        <taxon>Bacteroidota</taxon>
        <taxon>Cytophagia</taxon>
        <taxon>Cytophagales</taxon>
        <taxon>Cytophagaceae</taxon>
        <taxon>Spirosoma</taxon>
    </lineage>
</organism>